<dbReference type="InterPro" id="IPR007110">
    <property type="entry name" value="Ig-like_dom"/>
</dbReference>
<sequence length="1001" mass="110777">MGLAQCLTAAFLFLFLLGLTSAQRLVTVQEGPLYRVRGSHITLWCKVSGYQGPAEQNFQWSIYLPSAPEREVQIVSTMDPSFPYAIYTQRVRGRGIFVERLQGDAVLLHITELQERDAGQYECHTPNTDKRYFGSYSAKTNLTVIPDTLSASMAPQALSHMEGDVVELTCEVSKATAQHTHLSVGWYLLQGAGEQPAKEILTLSKDFILKPGPSYEQRFLEGDVQLNKVGNSTYKLVIRGVKPSEQGQLYCEAAEWIEDPDKTWKDISRHQTQRTWLAVLSRGTELSVDLTATEPSLSEGDTLQLSCVLEAPKSSNFKVLWLLNGMEVARVDPHGVLTWEEEYEERARLGQLRAVKPSNTVYVFTISEVGLEDKGTYQCSVSEMKTPGDLQSIQTVVSSGIQVDVKPAESHLHLSVSTSTPRVTAGDPLTLHCEVQGATGPVSLRWWHLSPQQPGHRELVAAMEQDGTLSLGSAYRDGGARGSLRLQKESSGTFTLVIPSTLDEDDGGQYRCEATQWARGRNWTGKGEAAVTVTSMGLGLQATLRSRMATVTYGQSFELFCQVSASYALEEVPLSVRWRFQPSLPAGPLQELVQVLPNGTVLWRSAQPRFQGKAQLAKTDSSFRLHIHSALPANEGMYQCEVEVWRRNVLPLGQPAASTSSNAVGIRVVLPESKLQVDMKDSSVEIASGNAAIQCRIVFAQENPQFAVTWYLLPPLADTKPLQILRANHSSVLEYGSEFSSPAQQSRFLSQRVSSSLFQLQILSADLGDQGSYYCVVEEWLWLVDGWYKLGEGTSGRTTLKLKLSERELQMEKTNGSISAREGEEATLPCRLQGALLPRSQLSATWFQVQGSGRDGALLSLRRDGTVQYPEGRLAARLFLRRPSARDFSLTLSSVESGDAGAYYCQLQQWQQQGEGKDWSVQALARSGHTQLVTIPPESTVLSRICSSPPLLNLILYLPLVLILLLALAVFCWYCKFRKSKKSNITGWMMELDGNEEAKKT</sequence>
<dbReference type="InterPro" id="IPR036179">
    <property type="entry name" value="Ig-like_dom_sf"/>
</dbReference>
<evidence type="ECO:0000256" key="3">
    <source>
        <dbReference type="ARBA" id="ARBA00022729"/>
    </source>
</evidence>
<reference evidence="12" key="1">
    <citation type="submission" date="2025-08" db="UniProtKB">
        <authorList>
            <consortium name="Ensembl"/>
        </authorList>
    </citation>
    <scope>IDENTIFICATION</scope>
</reference>
<feature type="domain" description="Ig-like" evidence="11">
    <location>
        <begin position="146"/>
        <end position="268"/>
    </location>
</feature>
<reference evidence="12" key="2">
    <citation type="submission" date="2025-09" db="UniProtKB">
        <authorList>
            <consortium name="Ensembl"/>
        </authorList>
    </citation>
    <scope>IDENTIFICATION</scope>
</reference>
<evidence type="ECO:0000256" key="7">
    <source>
        <dbReference type="ARBA" id="ARBA00023157"/>
    </source>
</evidence>
<dbReference type="Pfam" id="PF07686">
    <property type="entry name" value="V-set"/>
    <property type="match status" value="4"/>
</dbReference>
<dbReference type="InterPro" id="IPR003599">
    <property type="entry name" value="Ig_sub"/>
</dbReference>
<proteinExistence type="predicted"/>
<dbReference type="InterPro" id="IPR003598">
    <property type="entry name" value="Ig_sub2"/>
</dbReference>
<keyword evidence="3 10" id="KW-0732">Signal</keyword>
<keyword evidence="8" id="KW-0393">Immunoglobulin domain</keyword>
<evidence type="ECO:0000256" key="1">
    <source>
        <dbReference type="ARBA" id="ARBA00004479"/>
    </source>
</evidence>
<dbReference type="Pfam" id="PF00047">
    <property type="entry name" value="ig"/>
    <property type="match status" value="1"/>
</dbReference>
<feature type="chain" id="PRO_5034043561" description="Ig-like domain-containing protein" evidence="10">
    <location>
        <begin position="23"/>
        <end position="1001"/>
    </location>
</feature>
<keyword evidence="5 9" id="KW-1133">Transmembrane helix</keyword>
<dbReference type="FunFam" id="2.60.40.10:FF:000191">
    <property type="entry name" value="Immunoglobulin superfamily member 3"/>
    <property type="match status" value="1"/>
</dbReference>
<accession>A0A8D2QHM9</accession>
<evidence type="ECO:0000256" key="8">
    <source>
        <dbReference type="ARBA" id="ARBA00023319"/>
    </source>
</evidence>
<dbReference type="SMART" id="SM00408">
    <property type="entry name" value="IGc2"/>
    <property type="match status" value="3"/>
</dbReference>
<dbReference type="CDD" id="cd00099">
    <property type="entry name" value="IgV"/>
    <property type="match status" value="2"/>
</dbReference>
<dbReference type="InterPro" id="IPR013106">
    <property type="entry name" value="Ig_V-set"/>
</dbReference>
<feature type="domain" description="Ig-like" evidence="11">
    <location>
        <begin position="38"/>
        <end position="143"/>
    </location>
</feature>
<dbReference type="SMART" id="SM00409">
    <property type="entry name" value="IG"/>
    <property type="match status" value="7"/>
</dbReference>
<evidence type="ECO:0000256" key="5">
    <source>
        <dbReference type="ARBA" id="ARBA00022989"/>
    </source>
</evidence>
<dbReference type="PANTHER" id="PTHR12207">
    <property type="entry name" value="V-SET AND TRANSMEMBRANE DOMAIN-CONTAINING PROTEIN"/>
    <property type="match status" value="1"/>
</dbReference>
<dbReference type="InterPro" id="IPR051102">
    <property type="entry name" value="IgSF_V-set/TM_domain"/>
</dbReference>
<feature type="domain" description="Ig-like" evidence="11">
    <location>
        <begin position="671"/>
        <end position="778"/>
    </location>
</feature>
<evidence type="ECO:0000256" key="6">
    <source>
        <dbReference type="ARBA" id="ARBA00023136"/>
    </source>
</evidence>
<keyword evidence="6 9" id="KW-0472">Membrane</keyword>
<dbReference type="PROSITE" id="PS50835">
    <property type="entry name" value="IG_LIKE"/>
    <property type="match status" value="7"/>
</dbReference>
<feature type="domain" description="Ig-like" evidence="11">
    <location>
        <begin position="407"/>
        <end position="532"/>
    </location>
</feature>
<evidence type="ECO:0000313" key="13">
    <source>
        <dbReference type="Proteomes" id="UP000694413"/>
    </source>
</evidence>
<dbReference type="SUPFAM" id="SSF48726">
    <property type="entry name" value="Immunoglobulin"/>
    <property type="match status" value="7"/>
</dbReference>
<dbReference type="Gene3D" id="2.60.40.10">
    <property type="entry name" value="Immunoglobulins"/>
    <property type="match status" value="7"/>
</dbReference>
<keyword evidence="2 9" id="KW-0812">Transmembrane</keyword>
<dbReference type="Ensembl" id="ENSZALT00000023341.1">
    <property type="protein sequence ID" value="ENSZALP00000017539.1"/>
    <property type="gene ID" value="ENSZALG00000014161.1"/>
</dbReference>
<feature type="domain" description="Ig-like" evidence="11">
    <location>
        <begin position="807"/>
        <end position="922"/>
    </location>
</feature>
<evidence type="ECO:0000256" key="10">
    <source>
        <dbReference type="SAM" id="SignalP"/>
    </source>
</evidence>
<keyword evidence="13" id="KW-1185">Reference proteome</keyword>
<evidence type="ECO:0000256" key="9">
    <source>
        <dbReference type="SAM" id="Phobius"/>
    </source>
</evidence>
<evidence type="ECO:0000256" key="4">
    <source>
        <dbReference type="ARBA" id="ARBA00022737"/>
    </source>
</evidence>
<dbReference type="InterPro" id="IPR013151">
    <property type="entry name" value="Immunoglobulin_dom"/>
</dbReference>
<protein>
    <recommendedName>
        <fullName evidence="11">Ig-like domain-containing protein</fullName>
    </recommendedName>
</protein>
<comment type="subcellular location">
    <subcellularLocation>
        <location evidence="1">Membrane</location>
        <topology evidence="1">Single-pass type I membrane protein</topology>
    </subcellularLocation>
</comment>
<evidence type="ECO:0000313" key="12">
    <source>
        <dbReference type="Ensembl" id="ENSZALP00000017539.1"/>
    </source>
</evidence>
<dbReference type="Proteomes" id="UP000694413">
    <property type="component" value="Unassembled WGS sequence"/>
</dbReference>
<dbReference type="FunFam" id="2.60.40.10:FF:000491">
    <property type="entry name" value="Immunoglobulin superfamily, member 3"/>
    <property type="match status" value="1"/>
</dbReference>
<keyword evidence="4" id="KW-0677">Repeat</keyword>
<keyword evidence="7" id="KW-1015">Disulfide bond</keyword>
<dbReference type="AlphaFoldDB" id="A0A8D2QHM9"/>
<dbReference type="PANTHER" id="PTHR12207:SF32">
    <property type="entry name" value="IG-LIKE DOMAIN-CONTAINING PROTEIN"/>
    <property type="match status" value="1"/>
</dbReference>
<feature type="domain" description="Ig-like" evidence="11">
    <location>
        <begin position="554"/>
        <end position="643"/>
    </location>
</feature>
<evidence type="ECO:0000256" key="2">
    <source>
        <dbReference type="ARBA" id="ARBA00022692"/>
    </source>
</evidence>
<feature type="domain" description="Ig-like" evidence="11">
    <location>
        <begin position="284"/>
        <end position="398"/>
    </location>
</feature>
<dbReference type="GO" id="GO:0016020">
    <property type="term" value="C:membrane"/>
    <property type="evidence" value="ECO:0007669"/>
    <property type="project" value="UniProtKB-SubCell"/>
</dbReference>
<name>A0A8D2QHM9_ZONAL</name>
<dbReference type="SMART" id="SM00406">
    <property type="entry name" value="IGv"/>
    <property type="match status" value="7"/>
</dbReference>
<dbReference type="InterPro" id="IPR013783">
    <property type="entry name" value="Ig-like_fold"/>
</dbReference>
<feature type="transmembrane region" description="Helical" evidence="9">
    <location>
        <begin position="954"/>
        <end position="975"/>
    </location>
</feature>
<evidence type="ECO:0000259" key="11">
    <source>
        <dbReference type="PROSITE" id="PS50835"/>
    </source>
</evidence>
<organism evidence="12 13">
    <name type="scientific">Zonotrichia albicollis</name>
    <name type="common">White-throated sparrow</name>
    <name type="synonym">Fringilla albicollis</name>
    <dbReference type="NCBI Taxonomy" id="44394"/>
    <lineage>
        <taxon>Eukaryota</taxon>
        <taxon>Metazoa</taxon>
        <taxon>Chordata</taxon>
        <taxon>Craniata</taxon>
        <taxon>Vertebrata</taxon>
        <taxon>Euteleostomi</taxon>
        <taxon>Archelosauria</taxon>
        <taxon>Archosauria</taxon>
        <taxon>Dinosauria</taxon>
        <taxon>Saurischia</taxon>
        <taxon>Theropoda</taxon>
        <taxon>Coelurosauria</taxon>
        <taxon>Aves</taxon>
        <taxon>Neognathae</taxon>
        <taxon>Neoaves</taxon>
        <taxon>Telluraves</taxon>
        <taxon>Australaves</taxon>
        <taxon>Passeriformes</taxon>
        <taxon>Passerellidae</taxon>
        <taxon>Zonotrichia</taxon>
    </lineage>
</organism>
<feature type="signal peptide" evidence="10">
    <location>
        <begin position="1"/>
        <end position="22"/>
    </location>
</feature>